<dbReference type="InParanoid" id="E9GM34"/>
<feature type="transmembrane region" description="Helical" evidence="1">
    <location>
        <begin position="20"/>
        <end position="37"/>
    </location>
</feature>
<dbReference type="KEGG" id="dpx:DAPPUDRAFT_304821"/>
<keyword evidence="1" id="KW-1133">Transmembrane helix</keyword>
<evidence type="ECO:0000256" key="1">
    <source>
        <dbReference type="SAM" id="Phobius"/>
    </source>
</evidence>
<name>E9GM34_DAPPU</name>
<gene>
    <name evidence="2" type="ORF">DAPPUDRAFT_304821</name>
</gene>
<keyword evidence="3" id="KW-1185">Reference proteome</keyword>
<dbReference type="HOGENOM" id="CLU_2335742_0_0_1"/>
<keyword evidence="1" id="KW-0812">Transmembrane</keyword>
<protein>
    <submittedName>
        <fullName evidence="2">Uncharacterized protein</fullName>
    </submittedName>
</protein>
<proteinExistence type="predicted"/>
<dbReference type="AlphaFoldDB" id="E9GM34"/>
<dbReference type="Proteomes" id="UP000000305">
    <property type="component" value="Unassembled WGS sequence"/>
</dbReference>
<sequence length="98" mass="11418">MLSSSGQGNTKDFLVNVKRRPISFIIIYSVCLFLLVFNKSQGKQVGGHHHFSFFSSLSQVNDAKKIKIEMRRRWVHTDSFNHLYYYLPDHSTHTNVCI</sequence>
<evidence type="ECO:0000313" key="3">
    <source>
        <dbReference type="Proteomes" id="UP000000305"/>
    </source>
</evidence>
<reference evidence="2 3" key="1">
    <citation type="journal article" date="2011" name="Science">
        <title>The ecoresponsive genome of Daphnia pulex.</title>
        <authorList>
            <person name="Colbourne J.K."/>
            <person name="Pfrender M.E."/>
            <person name="Gilbert D."/>
            <person name="Thomas W.K."/>
            <person name="Tucker A."/>
            <person name="Oakley T.H."/>
            <person name="Tokishita S."/>
            <person name="Aerts A."/>
            <person name="Arnold G.J."/>
            <person name="Basu M.K."/>
            <person name="Bauer D.J."/>
            <person name="Caceres C.E."/>
            <person name="Carmel L."/>
            <person name="Casola C."/>
            <person name="Choi J.H."/>
            <person name="Detter J.C."/>
            <person name="Dong Q."/>
            <person name="Dusheyko S."/>
            <person name="Eads B.D."/>
            <person name="Frohlich T."/>
            <person name="Geiler-Samerotte K.A."/>
            <person name="Gerlach D."/>
            <person name="Hatcher P."/>
            <person name="Jogdeo S."/>
            <person name="Krijgsveld J."/>
            <person name="Kriventseva E.V."/>
            <person name="Kultz D."/>
            <person name="Laforsch C."/>
            <person name="Lindquist E."/>
            <person name="Lopez J."/>
            <person name="Manak J.R."/>
            <person name="Muller J."/>
            <person name="Pangilinan J."/>
            <person name="Patwardhan R.P."/>
            <person name="Pitluck S."/>
            <person name="Pritham E.J."/>
            <person name="Rechtsteiner A."/>
            <person name="Rho M."/>
            <person name="Rogozin I.B."/>
            <person name="Sakarya O."/>
            <person name="Salamov A."/>
            <person name="Schaack S."/>
            <person name="Shapiro H."/>
            <person name="Shiga Y."/>
            <person name="Skalitzky C."/>
            <person name="Smith Z."/>
            <person name="Souvorov A."/>
            <person name="Sung W."/>
            <person name="Tang Z."/>
            <person name="Tsuchiya D."/>
            <person name="Tu H."/>
            <person name="Vos H."/>
            <person name="Wang M."/>
            <person name="Wolf Y.I."/>
            <person name="Yamagata H."/>
            <person name="Yamada T."/>
            <person name="Ye Y."/>
            <person name="Shaw J.R."/>
            <person name="Andrews J."/>
            <person name="Crease T.J."/>
            <person name="Tang H."/>
            <person name="Lucas S.M."/>
            <person name="Robertson H.M."/>
            <person name="Bork P."/>
            <person name="Koonin E.V."/>
            <person name="Zdobnov E.M."/>
            <person name="Grigoriev I.V."/>
            <person name="Lynch M."/>
            <person name="Boore J.L."/>
        </authorList>
    </citation>
    <scope>NUCLEOTIDE SEQUENCE [LARGE SCALE GENOMIC DNA]</scope>
</reference>
<organism evidence="2 3">
    <name type="scientific">Daphnia pulex</name>
    <name type="common">Water flea</name>
    <dbReference type="NCBI Taxonomy" id="6669"/>
    <lineage>
        <taxon>Eukaryota</taxon>
        <taxon>Metazoa</taxon>
        <taxon>Ecdysozoa</taxon>
        <taxon>Arthropoda</taxon>
        <taxon>Crustacea</taxon>
        <taxon>Branchiopoda</taxon>
        <taxon>Diplostraca</taxon>
        <taxon>Cladocera</taxon>
        <taxon>Anomopoda</taxon>
        <taxon>Daphniidae</taxon>
        <taxon>Daphnia</taxon>
    </lineage>
</organism>
<accession>E9GM34</accession>
<evidence type="ECO:0000313" key="2">
    <source>
        <dbReference type="EMBL" id="EFX79296.1"/>
    </source>
</evidence>
<dbReference type="EMBL" id="GL732552">
    <property type="protein sequence ID" value="EFX79296.1"/>
    <property type="molecule type" value="Genomic_DNA"/>
</dbReference>
<keyword evidence="1" id="KW-0472">Membrane</keyword>